<organism evidence="17 18">
    <name type="scientific">Calycomorphotria hydatis</name>
    <dbReference type="NCBI Taxonomy" id="2528027"/>
    <lineage>
        <taxon>Bacteria</taxon>
        <taxon>Pseudomonadati</taxon>
        <taxon>Planctomycetota</taxon>
        <taxon>Planctomycetia</taxon>
        <taxon>Planctomycetales</taxon>
        <taxon>Planctomycetaceae</taxon>
        <taxon>Calycomorphotria</taxon>
    </lineage>
</organism>
<evidence type="ECO:0000256" key="14">
    <source>
        <dbReference type="ARBA" id="ARBA00049402"/>
    </source>
</evidence>
<protein>
    <recommendedName>
        <fullName evidence="5 15">Hypoxanthine phosphoribosyltransferase</fullName>
        <ecNumber evidence="5 15">2.4.2.8</ecNumber>
    </recommendedName>
</protein>
<dbReference type="GO" id="GO:0000287">
    <property type="term" value="F:magnesium ion binding"/>
    <property type="evidence" value="ECO:0007669"/>
    <property type="project" value="TreeGrafter"/>
</dbReference>
<comment type="catalytic activity">
    <reaction evidence="14">
        <text>IMP + diphosphate = hypoxanthine + 5-phospho-alpha-D-ribose 1-diphosphate</text>
        <dbReference type="Rhea" id="RHEA:17973"/>
        <dbReference type="ChEBI" id="CHEBI:17368"/>
        <dbReference type="ChEBI" id="CHEBI:33019"/>
        <dbReference type="ChEBI" id="CHEBI:58017"/>
        <dbReference type="ChEBI" id="CHEBI:58053"/>
        <dbReference type="EC" id="2.4.2.8"/>
    </reaction>
    <physiologicalReaction direction="right-to-left" evidence="14">
        <dbReference type="Rhea" id="RHEA:17975"/>
    </physiologicalReaction>
</comment>
<dbReference type="GO" id="GO:0006178">
    <property type="term" value="P:guanine salvage"/>
    <property type="evidence" value="ECO:0007669"/>
    <property type="project" value="TreeGrafter"/>
</dbReference>
<dbReference type="GO" id="GO:0000166">
    <property type="term" value="F:nucleotide binding"/>
    <property type="evidence" value="ECO:0007669"/>
    <property type="project" value="UniProtKB-KW"/>
</dbReference>
<dbReference type="GO" id="GO:0006166">
    <property type="term" value="P:purine ribonucleoside salvage"/>
    <property type="evidence" value="ECO:0007669"/>
    <property type="project" value="UniProtKB-KW"/>
</dbReference>
<keyword evidence="12 15" id="KW-0460">Magnesium</keyword>
<keyword evidence="18" id="KW-1185">Reference proteome</keyword>
<evidence type="ECO:0000256" key="6">
    <source>
        <dbReference type="ARBA" id="ARBA00022490"/>
    </source>
</evidence>
<dbReference type="GO" id="GO:0005829">
    <property type="term" value="C:cytosol"/>
    <property type="evidence" value="ECO:0007669"/>
    <property type="project" value="TreeGrafter"/>
</dbReference>
<dbReference type="Gene3D" id="3.40.50.2020">
    <property type="match status" value="1"/>
</dbReference>
<dbReference type="Pfam" id="PF00156">
    <property type="entry name" value="Pribosyltran"/>
    <property type="match status" value="1"/>
</dbReference>
<dbReference type="InterPro" id="IPR005904">
    <property type="entry name" value="Hxn_phspho_trans"/>
</dbReference>
<dbReference type="Proteomes" id="UP000319976">
    <property type="component" value="Chromosome"/>
</dbReference>
<dbReference type="PANTHER" id="PTHR43340">
    <property type="entry name" value="HYPOXANTHINE-GUANINE PHOSPHORIBOSYLTRANSFERASE"/>
    <property type="match status" value="1"/>
</dbReference>
<feature type="domain" description="Phosphoribosyltransferase" evidence="16">
    <location>
        <begin position="8"/>
        <end position="160"/>
    </location>
</feature>
<evidence type="ECO:0000256" key="4">
    <source>
        <dbReference type="ARBA" id="ARBA00008391"/>
    </source>
</evidence>
<keyword evidence="10 15" id="KW-0660">Purine salvage</keyword>
<evidence type="ECO:0000259" key="16">
    <source>
        <dbReference type="Pfam" id="PF00156"/>
    </source>
</evidence>
<keyword evidence="9 15" id="KW-0479">Metal-binding</keyword>
<keyword evidence="6 15" id="KW-0963">Cytoplasm</keyword>
<accession>A0A517T4J6</accession>
<evidence type="ECO:0000256" key="10">
    <source>
        <dbReference type="ARBA" id="ARBA00022726"/>
    </source>
</evidence>
<evidence type="ECO:0000256" key="12">
    <source>
        <dbReference type="ARBA" id="ARBA00022842"/>
    </source>
</evidence>
<dbReference type="InterPro" id="IPR000836">
    <property type="entry name" value="PRTase_dom"/>
</dbReference>
<keyword evidence="11 15" id="KW-0547">Nucleotide-binding</keyword>
<comment type="catalytic activity">
    <reaction evidence="13">
        <text>GMP + diphosphate = guanine + 5-phospho-alpha-D-ribose 1-diphosphate</text>
        <dbReference type="Rhea" id="RHEA:25424"/>
        <dbReference type="ChEBI" id="CHEBI:16235"/>
        <dbReference type="ChEBI" id="CHEBI:33019"/>
        <dbReference type="ChEBI" id="CHEBI:58017"/>
        <dbReference type="ChEBI" id="CHEBI:58115"/>
        <dbReference type="EC" id="2.4.2.8"/>
    </reaction>
    <physiologicalReaction direction="right-to-left" evidence="13">
        <dbReference type="Rhea" id="RHEA:25426"/>
    </physiologicalReaction>
</comment>
<comment type="subcellular location">
    <subcellularLocation>
        <location evidence="2 15">Cytoplasm</location>
    </subcellularLocation>
</comment>
<proteinExistence type="inferred from homology"/>
<evidence type="ECO:0000256" key="5">
    <source>
        <dbReference type="ARBA" id="ARBA00011895"/>
    </source>
</evidence>
<dbReference type="InterPro" id="IPR029057">
    <property type="entry name" value="PRTase-like"/>
</dbReference>
<evidence type="ECO:0000256" key="11">
    <source>
        <dbReference type="ARBA" id="ARBA00022741"/>
    </source>
</evidence>
<gene>
    <name evidence="17" type="primary">hpt</name>
    <name evidence="17" type="ORF">V22_05070</name>
</gene>
<dbReference type="AlphaFoldDB" id="A0A517T4J6"/>
<dbReference type="CDD" id="cd06223">
    <property type="entry name" value="PRTases_typeI"/>
    <property type="match status" value="1"/>
</dbReference>
<dbReference type="GO" id="GO:0032264">
    <property type="term" value="P:IMP salvage"/>
    <property type="evidence" value="ECO:0007669"/>
    <property type="project" value="UniProtKB-UniPathway"/>
</dbReference>
<comment type="similarity">
    <text evidence="4 15">Belongs to the purine/pyrimidine phosphoribosyltransferase family.</text>
</comment>
<dbReference type="SUPFAM" id="SSF53271">
    <property type="entry name" value="PRTase-like"/>
    <property type="match status" value="1"/>
</dbReference>
<dbReference type="PANTHER" id="PTHR43340:SF1">
    <property type="entry name" value="HYPOXANTHINE PHOSPHORIBOSYLTRANSFERASE"/>
    <property type="match status" value="1"/>
</dbReference>
<dbReference type="GO" id="GO:0032263">
    <property type="term" value="P:GMP salvage"/>
    <property type="evidence" value="ECO:0007669"/>
    <property type="project" value="TreeGrafter"/>
</dbReference>
<comment type="pathway">
    <text evidence="3 15">Purine metabolism; IMP biosynthesis via salvage pathway; IMP from hypoxanthine: step 1/1.</text>
</comment>
<dbReference type="EC" id="2.4.2.8" evidence="5 15"/>
<name>A0A517T4J6_9PLAN</name>
<evidence type="ECO:0000313" key="17">
    <source>
        <dbReference type="EMBL" id="QDT63288.1"/>
    </source>
</evidence>
<evidence type="ECO:0000256" key="13">
    <source>
        <dbReference type="ARBA" id="ARBA00048811"/>
    </source>
</evidence>
<dbReference type="UniPathway" id="UPA00591">
    <property type="reaction ID" value="UER00648"/>
</dbReference>
<comment type="cofactor">
    <cofactor evidence="1 15">
        <name>Mg(2+)</name>
        <dbReference type="ChEBI" id="CHEBI:18420"/>
    </cofactor>
</comment>
<keyword evidence="7 15" id="KW-0328">Glycosyltransferase</keyword>
<dbReference type="GO" id="GO:0046100">
    <property type="term" value="P:hypoxanthine metabolic process"/>
    <property type="evidence" value="ECO:0007669"/>
    <property type="project" value="TreeGrafter"/>
</dbReference>
<evidence type="ECO:0000256" key="15">
    <source>
        <dbReference type="RuleBase" id="RU364099"/>
    </source>
</evidence>
<evidence type="ECO:0000256" key="3">
    <source>
        <dbReference type="ARBA" id="ARBA00004669"/>
    </source>
</evidence>
<evidence type="ECO:0000256" key="2">
    <source>
        <dbReference type="ARBA" id="ARBA00004496"/>
    </source>
</evidence>
<evidence type="ECO:0000313" key="18">
    <source>
        <dbReference type="Proteomes" id="UP000319976"/>
    </source>
</evidence>
<dbReference type="EMBL" id="CP036316">
    <property type="protein sequence ID" value="QDT63288.1"/>
    <property type="molecule type" value="Genomic_DNA"/>
</dbReference>
<dbReference type="KEGG" id="chya:V22_05070"/>
<evidence type="ECO:0000256" key="7">
    <source>
        <dbReference type="ARBA" id="ARBA00022676"/>
    </source>
</evidence>
<dbReference type="NCBIfam" id="TIGR01203">
    <property type="entry name" value="HGPRTase"/>
    <property type="match status" value="1"/>
</dbReference>
<reference evidence="17 18" key="1">
    <citation type="submission" date="2019-02" db="EMBL/GenBank/DDBJ databases">
        <title>Deep-cultivation of Planctomycetes and their phenomic and genomic characterization uncovers novel biology.</title>
        <authorList>
            <person name="Wiegand S."/>
            <person name="Jogler M."/>
            <person name="Boedeker C."/>
            <person name="Pinto D."/>
            <person name="Vollmers J."/>
            <person name="Rivas-Marin E."/>
            <person name="Kohn T."/>
            <person name="Peeters S.H."/>
            <person name="Heuer A."/>
            <person name="Rast P."/>
            <person name="Oberbeckmann S."/>
            <person name="Bunk B."/>
            <person name="Jeske O."/>
            <person name="Meyerdierks A."/>
            <person name="Storesund J.E."/>
            <person name="Kallscheuer N."/>
            <person name="Luecker S."/>
            <person name="Lage O.M."/>
            <person name="Pohl T."/>
            <person name="Merkel B.J."/>
            <person name="Hornburger P."/>
            <person name="Mueller R.-W."/>
            <person name="Bruemmer F."/>
            <person name="Labrenz M."/>
            <person name="Spormann A.M."/>
            <person name="Op den Camp H."/>
            <person name="Overmann J."/>
            <person name="Amann R."/>
            <person name="Jetten M.S.M."/>
            <person name="Mascher T."/>
            <person name="Medema M.H."/>
            <person name="Devos D.P."/>
            <person name="Kaster A.-K."/>
            <person name="Ovreas L."/>
            <person name="Rohde M."/>
            <person name="Galperin M.Y."/>
            <person name="Jogler C."/>
        </authorList>
    </citation>
    <scope>NUCLEOTIDE SEQUENCE [LARGE SCALE GENOMIC DNA]</scope>
    <source>
        <strain evidence="17 18">V22</strain>
    </source>
</reference>
<sequence length="175" mass="19772">MYRERTVKTLHSPEEIQLRVAEIGRQVAADYDGKPLTLLGVLTGSLVFLADLMRQISLPHRVGLVQASSYRGQVTTPGDLTINDSLLPDLKGRDVLLVDDIFDTGRTLDALIRRIEQEEPKSIRSAVLLWKTARREIDRTPDYCGFEIPDEFVVGYGLDYNDEYRHLPFVGVLEG</sequence>
<evidence type="ECO:0000256" key="9">
    <source>
        <dbReference type="ARBA" id="ARBA00022723"/>
    </source>
</evidence>
<dbReference type="OrthoDB" id="9802824at2"/>
<dbReference type="InterPro" id="IPR050408">
    <property type="entry name" value="HGPRT"/>
</dbReference>
<evidence type="ECO:0000256" key="1">
    <source>
        <dbReference type="ARBA" id="ARBA00001946"/>
    </source>
</evidence>
<keyword evidence="8 15" id="KW-0808">Transferase</keyword>
<dbReference type="GO" id="GO:0052657">
    <property type="term" value="F:guanine phosphoribosyltransferase activity"/>
    <property type="evidence" value="ECO:0007669"/>
    <property type="project" value="RHEA"/>
</dbReference>
<dbReference type="GO" id="GO:0004422">
    <property type="term" value="F:hypoxanthine phosphoribosyltransferase activity"/>
    <property type="evidence" value="ECO:0007669"/>
    <property type="project" value="InterPro"/>
</dbReference>
<evidence type="ECO:0000256" key="8">
    <source>
        <dbReference type="ARBA" id="ARBA00022679"/>
    </source>
</evidence>